<gene>
    <name evidence="3" type="ORF">HNP60_001070</name>
</gene>
<accession>A0ABR6NCV0</accession>
<dbReference type="RefSeq" id="WP_184151034.1">
    <property type="nucleotide sequence ID" value="NZ_JACHKA010000001.1"/>
</dbReference>
<dbReference type="InterPro" id="IPR002563">
    <property type="entry name" value="Flavin_Rdtase-like_dom"/>
</dbReference>
<proteinExistence type="predicted"/>
<dbReference type="InterPro" id="IPR050268">
    <property type="entry name" value="NADH-dep_flavin_reductase"/>
</dbReference>
<comment type="caution">
    <text evidence="3">The sequence shown here is derived from an EMBL/GenBank/DDBJ whole genome shotgun (WGS) entry which is preliminary data.</text>
</comment>
<dbReference type="Proteomes" id="UP001138540">
    <property type="component" value="Unassembled WGS sequence"/>
</dbReference>
<dbReference type="Gene3D" id="2.30.110.10">
    <property type="entry name" value="Electron Transport, Fmn-binding Protein, Chain A"/>
    <property type="match status" value="1"/>
</dbReference>
<reference evidence="3 4" key="1">
    <citation type="submission" date="2020-08" db="EMBL/GenBank/DDBJ databases">
        <title>Exploring microbial biodiversity for novel pathways involved in the catabolism of aromatic compounds derived from lignin.</title>
        <authorList>
            <person name="Elkins J."/>
        </authorList>
    </citation>
    <scope>NUCLEOTIDE SEQUENCE [LARGE SCALE GENOMIC DNA]</scope>
    <source>
        <strain evidence="3 4">B1D3A</strain>
    </source>
</reference>
<dbReference type="PANTHER" id="PTHR30466">
    <property type="entry name" value="FLAVIN REDUCTASE"/>
    <property type="match status" value="1"/>
</dbReference>
<dbReference type="InterPro" id="IPR012349">
    <property type="entry name" value="Split_barrel_FMN-bd"/>
</dbReference>
<dbReference type="EMBL" id="JACHKA010000001">
    <property type="protein sequence ID" value="MBB5985096.1"/>
    <property type="molecule type" value="Genomic_DNA"/>
</dbReference>
<organism evidence="3 4">
    <name type="scientific">Sphingobium lignivorans</name>
    <dbReference type="NCBI Taxonomy" id="2735886"/>
    <lineage>
        <taxon>Bacteria</taxon>
        <taxon>Pseudomonadati</taxon>
        <taxon>Pseudomonadota</taxon>
        <taxon>Alphaproteobacteria</taxon>
        <taxon>Sphingomonadales</taxon>
        <taxon>Sphingomonadaceae</taxon>
        <taxon>Sphingobium</taxon>
    </lineage>
</organism>
<evidence type="ECO:0000256" key="1">
    <source>
        <dbReference type="ARBA" id="ARBA00023002"/>
    </source>
</evidence>
<feature type="domain" description="Flavin reductase like" evidence="2">
    <location>
        <begin position="25"/>
        <end position="170"/>
    </location>
</feature>
<sequence>MNAPPQQSEAARIDETLAANFRNAMRRLASGVALVTTADAGGARYGIAMTALMSLSMEPPSLLLAINRNASLCEPLLARGLFGVSILARAHQAPCHAFVTAPAAERFGHGDWTTHASGIPLLESALAGLVCRVDKAEPFGSHMVIRGLVDYVALDPSSDALIYLDGHYGGMTADE</sequence>
<evidence type="ECO:0000313" key="4">
    <source>
        <dbReference type="Proteomes" id="UP001138540"/>
    </source>
</evidence>
<keyword evidence="4" id="KW-1185">Reference proteome</keyword>
<keyword evidence="1" id="KW-0560">Oxidoreductase</keyword>
<protein>
    <submittedName>
        <fullName evidence="3">Flavin reductase (DIM6/NTAB) family NADH-FMN oxidoreductase RutF</fullName>
    </submittedName>
</protein>
<evidence type="ECO:0000259" key="2">
    <source>
        <dbReference type="SMART" id="SM00903"/>
    </source>
</evidence>
<evidence type="ECO:0000313" key="3">
    <source>
        <dbReference type="EMBL" id="MBB5985096.1"/>
    </source>
</evidence>
<dbReference type="Pfam" id="PF01613">
    <property type="entry name" value="Flavin_Reduct"/>
    <property type="match status" value="1"/>
</dbReference>
<name>A0ABR6NCV0_9SPHN</name>
<dbReference type="SMART" id="SM00903">
    <property type="entry name" value="Flavin_Reduct"/>
    <property type="match status" value="1"/>
</dbReference>
<dbReference type="PANTHER" id="PTHR30466:SF1">
    <property type="entry name" value="FMN REDUCTASE (NADH) RUTF"/>
    <property type="match status" value="1"/>
</dbReference>
<dbReference type="SUPFAM" id="SSF50475">
    <property type="entry name" value="FMN-binding split barrel"/>
    <property type="match status" value="1"/>
</dbReference>